<gene>
    <name evidence="1" type="ORF">JRQ81_008013</name>
</gene>
<protein>
    <submittedName>
        <fullName evidence="1">Uncharacterized protein</fullName>
    </submittedName>
</protein>
<dbReference type="Proteomes" id="UP001142489">
    <property type="component" value="Unassembled WGS sequence"/>
</dbReference>
<name>A0A9Q1B772_9SAUR</name>
<dbReference type="EMBL" id="JAPFRF010000002">
    <property type="protein sequence ID" value="KAJ7341950.1"/>
    <property type="molecule type" value="Genomic_DNA"/>
</dbReference>
<organism evidence="1 2">
    <name type="scientific">Phrynocephalus forsythii</name>
    <dbReference type="NCBI Taxonomy" id="171643"/>
    <lineage>
        <taxon>Eukaryota</taxon>
        <taxon>Metazoa</taxon>
        <taxon>Chordata</taxon>
        <taxon>Craniata</taxon>
        <taxon>Vertebrata</taxon>
        <taxon>Euteleostomi</taxon>
        <taxon>Lepidosauria</taxon>
        <taxon>Squamata</taxon>
        <taxon>Bifurcata</taxon>
        <taxon>Unidentata</taxon>
        <taxon>Episquamata</taxon>
        <taxon>Toxicofera</taxon>
        <taxon>Iguania</taxon>
        <taxon>Acrodonta</taxon>
        <taxon>Agamidae</taxon>
        <taxon>Agaminae</taxon>
        <taxon>Phrynocephalus</taxon>
    </lineage>
</organism>
<dbReference type="Gene3D" id="1.10.287.3160">
    <property type="match status" value="1"/>
</dbReference>
<reference evidence="1" key="1">
    <citation type="journal article" date="2023" name="DNA Res.">
        <title>Chromosome-level genome assembly of Phrynocephalus forsythii using third-generation DNA sequencing and Hi-C analysis.</title>
        <authorList>
            <person name="Qi Y."/>
            <person name="Zhao W."/>
            <person name="Zhao Y."/>
            <person name="Niu C."/>
            <person name="Cao S."/>
            <person name="Zhang Y."/>
        </authorList>
    </citation>
    <scope>NUCLEOTIDE SEQUENCE</scope>
    <source>
        <tissue evidence="1">Muscle</tissue>
    </source>
</reference>
<comment type="caution">
    <text evidence="1">The sequence shown here is derived from an EMBL/GenBank/DDBJ whole genome shotgun (WGS) entry which is preliminary data.</text>
</comment>
<evidence type="ECO:0000313" key="2">
    <source>
        <dbReference type="Proteomes" id="UP001142489"/>
    </source>
</evidence>
<accession>A0A9Q1B772</accession>
<dbReference type="OrthoDB" id="9054996at2759"/>
<sequence length="87" mass="9850">MDAESFKKIGNFLSQGKIETQYKVHEEKARFLSKHPQPNSVVVASSEVQCRAKQVPIPPSKESRKVDTFVCNMYNFAALVINSSNYQ</sequence>
<proteinExistence type="predicted"/>
<keyword evidence="2" id="KW-1185">Reference proteome</keyword>
<evidence type="ECO:0000313" key="1">
    <source>
        <dbReference type="EMBL" id="KAJ7341950.1"/>
    </source>
</evidence>
<dbReference type="AlphaFoldDB" id="A0A9Q1B772"/>
<feature type="non-terminal residue" evidence="1">
    <location>
        <position position="87"/>
    </location>
</feature>